<sequence length="127" mass="14276">MLDKPAENSNRTLAVTPVSLEIHVVKQNNLNSVEEKLLSEICKLKARIEINSNFLVAVSFYRRIRSKPKSQSAIQNKIHLFAGAIVVLDKIANLRNAFRFAIFRETKAAKNRSDIFSSANVKSPVHS</sequence>
<organism evidence="1 2">
    <name type="scientific">Nephila pilipes</name>
    <name type="common">Giant wood spider</name>
    <name type="synonym">Nephila maculata</name>
    <dbReference type="NCBI Taxonomy" id="299642"/>
    <lineage>
        <taxon>Eukaryota</taxon>
        <taxon>Metazoa</taxon>
        <taxon>Ecdysozoa</taxon>
        <taxon>Arthropoda</taxon>
        <taxon>Chelicerata</taxon>
        <taxon>Arachnida</taxon>
        <taxon>Araneae</taxon>
        <taxon>Araneomorphae</taxon>
        <taxon>Entelegynae</taxon>
        <taxon>Araneoidea</taxon>
        <taxon>Nephilidae</taxon>
        <taxon>Nephila</taxon>
    </lineage>
</organism>
<accession>A0A8X6TMC2</accession>
<reference evidence="1" key="1">
    <citation type="submission" date="2020-08" db="EMBL/GenBank/DDBJ databases">
        <title>Multicomponent nature underlies the extraordinary mechanical properties of spider dragline silk.</title>
        <authorList>
            <person name="Kono N."/>
            <person name="Nakamura H."/>
            <person name="Mori M."/>
            <person name="Yoshida Y."/>
            <person name="Ohtoshi R."/>
            <person name="Malay A.D."/>
            <person name="Moran D.A.P."/>
            <person name="Tomita M."/>
            <person name="Numata K."/>
            <person name="Arakawa K."/>
        </authorList>
    </citation>
    <scope>NUCLEOTIDE SEQUENCE</scope>
</reference>
<dbReference type="Proteomes" id="UP000887013">
    <property type="component" value="Unassembled WGS sequence"/>
</dbReference>
<evidence type="ECO:0000313" key="2">
    <source>
        <dbReference type="Proteomes" id="UP000887013"/>
    </source>
</evidence>
<evidence type="ECO:0000313" key="1">
    <source>
        <dbReference type="EMBL" id="GFT23254.1"/>
    </source>
</evidence>
<protein>
    <submittedName>
        <fullName evidence="1">Peptidase A2 domain-containing protein</fullName>
    </submittedName>
</protein>
<comment type="caution">
    <text evidence="1">The sequence shown here is derived from an EMBL/GenBank/DDBJ whole genome shotgun (WGS) entry which is preliminary data.</text>
</comment>
<dbReference type="AlphaFoldDB" id="A0A8X6TMC2"/>
<name>A0A8X6TMC2_NEPPI</name>
<keyword evidence="2" id="KW-1185">Reference proteome</keyword>
<dbReference type="EMBL" id="BMAW01059855">
    <property type="protein sequence ID" value="GFT23254.1"/>
    <property type="molecule type" value="Genomic_DNA"/>
</dbReference>
<gene>
    <name evidence="1" type="primary">AVEN_120932_1</name>
    <name evidence="1" type="ORF">NPIL_120261</name>
</gene>
<proteinExistence type="predicted"/>
<dbReference type="OrthoDB" id="6465434at2759"/>